<reference evidence="2" key="1">
    <citation type="submission" date="2017-08" db="EMBL/GenBank/DDBJ databases">
        <authorList>
            <person name="Polle J.E."/>
            <person name="Barry K."/>
            <person name="Cushman J."/>
            <person name="Schmutz J."/>
            <person name="Tran D."/>
            <person name="Hathwaick L.T."/>
            <person name="Yim W.C."/>
            <person name="Jenkins J."/>
            <person name="Mckie-Krisberg Z.M."/>
            <person name="Prochnik S."/>
            <person name="Lindquist E."/>
            <person name="Dockter R.B."/>
            <person name="Adam C."/>
            <person name="Molina H."/>
            <person name="Bunkerborg J."/>
            <person name="Jin E."/>
            <person name="Buchheim M."/>
            <person name="Magnuson J."/>
        </authorList>
    </citation>
    <scope>NUCLEOTIDE SEQUENCE</scope>
    <source>
        <strain evidence="2">CCAP 19/18</strain>
    </source>
</reference>
<dbReference type="EMBL" id="MU069510">
    <property type="protein sequence ID" value="KAF5840545.1"/>
    <property type="molecule type" value="Genomic_DNA"/>
</dbReference>
<evidence type="ECO:0000256" key="1">
    <source>
        <dbReference type="SAM" id="MobiDB-lite"/>
    </source>
</evidence>
<dbReference type="SUPFAM" id="SSF48371">
    <property type="entry name" value="ARM repeat"/>
    <property type="match status" value="1"/>
</dbReference>
<dbReference type="Proteomes" id="UP000815325">
    <property type="component" value="Unassembled WGS sequence"/>
</dbReference>
<dbReference type="InterPro" id="IPR016024">
    <property type="entry name" value="ARM-type_fold"/>
</dbReference>
<proteinExistence type="predicted"/>
<feature type="compositionally biased region" description="Low complexity" evidence="1">
    <location>
        <begin position="127"/>
        <end position="140"/>
    </location>
</feature>
<protein>
    <submittedName>
        <fullName evidence="2">Uncharacterized protein</fullName>
    </submittedName>
</protein>
<evidence type="ECO:0000313" key="2">
    <source>
        <dbReference type="EMBL" id="KAF5840545.1"/>
    </source>
</evidence>
<feature type="region of interest" description="Disordered" evidence="1">
    <location>
        <begin position="314"/>
        <end position="358"/>
    </location>
</feature>
<gene>
    <name evidence="2" type="ORF">DUNSADRAFT_16343</name>
</gene>
<dbReference type="Gene3D" id="1.25.10.10">
    <property type="entry name" value="Leucine-rich Repeat Variant"/>
    <property type="match status" value="2"/>
</dbReference>
<sequence length="569" mass="60913">MRCGPRLPLRTGLGEDVHQQESPEQLVSRLAWSVRRQQWRKLHHLLLLLKFMARCNPALASQLAQSGGVSALLGVVRGVLQGSPKPRPYEPVLTAALSLLKKVASADLDNAIKAMVHARPASHHTQSMSSSGSNTSSSSSSSNATLLVDVMRDPFSGVQARRKAARLLRCLVNAGYVGELQTEGLLKELPTTLENPITACDFSFLHDVLWCMMALADSEVSMHGMVQQPQALLRVLLPLLYVMCESRSPHLRHLLAAVLRILHVVAANDAVAKEQLQQLGMIDCLVRVICTDHLAAEPHAEQHAQDPRLADSLAWASNGSSSSDPHKGASSGEGAEPSEVAGLQHSPSAKAQQECDSEQQLLDGMDSGAWWWRLWAAALMGPVLRGSQHACLSSSGLAEGAAAGHAGDGVSRNGLGVGEGHGSKACDGGVSASAVCVYALLLPLQRVHPKAVAAAGQEQQWLCPIKEAFKGLLVMLCADDVNAQWLNDHIIVRAGPALVHLVATGDMELAWQAANTLGHLATSPHSSSLVAHGVVEELTYFLQESADALHTLTVRRQLEEYSITGELYH</sequence>
<name>A0ABQ7H121_DUNSA</name>
<keyword evidence="3" id="KW-1185">Reference proteome</keyword>
<feature type="compositionally biased region" description="Low complexity" evidence="1">
    <location>
        <begin position="314"/>
        <end position="323"/>
    </location>
</feature>
<feature type="region of interest" description="Disordered" evidence="1">
    <location>
        <begin position="119"/>
        <end position="140"/>
    </location>
</feature>
<organism evidence="2 3">
    <name type="scientific">Dunaliella salina</name>
    <name type="common">Green alga</name>
    <name type="synonym">Protococcus salinus</name>
    <dbReference type="NCBI Taxonomy" id="3046"/>
    <lineage>
        <taxon>Eukaryota</taxon>
        <taxon>Viridiplantae</taxon>
        <taxon>Chlorophyta</taxon>
        <taxon>core chlorophytes</taxon>
        <taxon>Chlorophyceae</taxon>
        <taxon>CS clade</taxon>
        <taxon>Chlamydomonadales</taxon>
        <taxon>Dunaliellaceae</taxon>
        <taxon>Dunaliella</taxon>
    </lineage>
</organism>
<accession>A0ABQ7H121</accession>
<evidence type="ECO:0000313" key="3">
    <source>
        <dbReference type="Proteomes" id="UP000815325"/>
    </source>
</evidence>
<comment type="caution">
    <text evidence="2">The sequence shown here is derived from an EMBL/GenBank/DDBJ whole genome shotgun (WGS) entry which is preliminary data.</text>
</comment>
<dbReference type="InterPro" id="IPR011989">
    <property type="entry name" value="ARM-like"/>
</dbReference>